<organism evidence="1 2">
    <name type="scientific">Nitrosomonas oligotropha</name>
    <dbReference type="NCBI Taxonomy" id="42354"/>
    <lineage>
        <taxon>Bacteria</taxon>
        <taxon>Pseudomonadati</taxon>
        <taxon>Pseudomonadota</taxon>
        <taxon>Betaproteobacteria</taxon>
        <taxon>Nitrosomonadales</taxon>
        <taxon>Nitrosomonadaceae</taxon>
        <taxon>Nitrosomonas</taxon>
    </lineage>
</organism>
<accession>A0A2T5HY75</accession>
<evidence type="ECO:0000313" key="1">
    <source>
        <dbReference type="EMBL" id="PTQ76522.1"/>
    </source>
</evidence>
<evidence type="ECO:0000313" key="2">
    <source>
        <dbReference type="Proteomes" id="UP000244128"/>
    </source>
</evidence>
<comment type="caution">
    <text evidence="1">The sequence shown here is derived from an EMBL/GenBank/DDBJ whole genome shotgun (WGS) entry which is preliminary data.</text>
</comment>
<gene>
    <name evidence="1" type="ORF">C8R26_11626</name>
</gene>
<dbReference type="EMBL" id="QAOI01000016">
    <property type="protein sequence ID" value="PTQ76522.1"/>
    <property type="molecule type" value="Genomic_DNA"/>
</dbReference>
<dbReference type="Proteomes" id="UP000244128">
    <property type="component" value="Unassembled WGS sequence"/>
</dbReference>
<dbReference type="AlphaFoldDB" id="A0A2T5HY75"/>
<name>A0A2T5HY75_9PROT</name>
<reference evidence="1 2" key="1">
    <citation type="submission" date="2018-04" db="EMBL/GenBank/DDBJ databases">
        <title>Active sludge and wastewater microbial communities from Klosterneuburg, Austria.</title>
        <authorList>
            <person name="Wagner M."/>
        </authorList>
    </citation>
    <scope>NUCLEOTIDE SEQUENCE [LARGE SCALE GENOMIC DNA]</scope>
    <source>
        <strain evidence="1 2">Nm49</strain>
    </source>
</reference>
<proteinExistence type="predicted"/>
<protein>
    <submittedName>
        <fullName evidence="1">Uncharacterized protein</fullName>
    </submittedName>
</protein>
<sequence length="33" mass="4054">MHYHGQHLVEQDLKDREKAHHLLHKSLLKRQVK</sequence>